<evidence type="ECO:0000256" key="2">
    <source>
        <dbReference type="PROSITE-ProRule" id="PRU00339"/>
    </source>
</evidence>
<comment type="caution">
    <text evidence="3">The sequence shown here is derived from an EMBL/GenBank/DDBJ whole genome shotgun (WGS) entry which is preliminary data.</text>
</comment>
<dbReference type="InterPro" id="IPR019734">
    <property type="entry name" value="TPR_rpt"/>
</dbReference>
<dbReference type="PANTHER" id="PTHR12788:SF10">
    <property type="entry name" value="PROTEIN-TYROSINE SULFOTRANSFERASE"/>
    <property type="match status" value="1"/>
</dbReference>
<sequence length="517" mass="58502">MTKNIIGLEQAAKYISERNYVKAHQACVNVIEQHGHHPHAYFLLGIIHIEIGQIEKAIKLLERANSLVARPICYAYLAKCYALKGDMQLALEMAKQAPVDSLERALDLDTVGVSLSRVGLHEQAADYFKRALHFAPDNAQFHYNYAVSAKFAGQFKTARKHFEIAIENAPNFYQAYFALSDLGHHENQQTHLARLVSLSSQLVNHPEGRLHIGHALAKEYEALGSYDKAFNALTHAKLPQRQRSENALRDYQSIFEILHMQLGKHGDISGVENNAPIFVVGMPRSGTTLVERILSHHSHVASGGELQDFGVAVKETVNTQSQRVLDAKTLTCAYKSNMGVIGQRYIERTAFLRAHSPRFVDKLPFNFFYIDLIRRALPKAKVICLQRDAMDTCVGNFRQLFSIHSPYYAYAYDLGTIGRFYQHFNNWVGAFSAQHPDAIYMQSYERLVSHPESEVKALLAYCDLPWEEQCLSVEENRLPVSTASKVQVREPINTRSVGRWRHYQAHTLALQALLDNG</sequence>
<dbReference type="InterPro" id="IPR027417">
    <property type="entry name" value="P-loop_NTPase"/>
</dbReference>
<dbReference type="InterPro" id="IPR011990">
    <property type="entry name" value="TPR-like_helical_dom_sf"/>
</dbReference>
<accession>A0A7X5LNY5</accession>
<dbReference type="SUPFAM" id="SSF52540">
    <property type="entry name" value="P-loop containing nucleoside triphosphate hydrolases"/>
    <property type="match status" value="1"/>
</dbReference>
<evidence type="ECO:0000313" key="4">
    <source>
        <dbReference type="Proteomes" id="UP000470213"/>
    </source>
</evidence>
<dbReference type="AlphaFoldDB" id="A0A7X5LNY5"/>
<protein>
    <submittedName>
        <fullName evidence="3">Tetratricopeptide repeat protein</fullName>
    </submittedName>
</protein>
<gene>
    <name evidence="3" type="ORF">GTH32_17010</name>
</gene>
<keyword evidence="1" id="KW-0808">Transferase</keyword>
<dbReference type="InterPro" id="IPR026634">
    <property type="entry name" value="TPST-like"/>
</dbReference>
<dbReference type="GO" id="GO:0008476">
    <property type="term" value="F:protein-tyrosine sulfotransferase activity"/>
    <property type="evidence" value="ECO:0007669"/>
    <property type="project" value="InterPro"/>
</dbReference>
<reference evidence="3 4" key="1">
    <citation type="submission" date="2020-01" db="EMBL/GenBank/DDBJ databases">
        <authorList>
            <person name="Chen J."/>
            <person name="Zhu S."/>
            <person name="Yang J."/>
        </authorList>
    </citation>
    <scope>NUCLEOTIDE SEQUENCE [LARGE SCALE GENOMIC DNA]</scope>
    <source>
        <strain evidence="3 4">345S023</strain>
    </source>
</reference>
<dbReference type="SUPFAM" id="SSF48452">
    <property type="entry name" value="TPR-like"/>
    <property type="match status" value="1"/>
</dbReference>
<keyword evidence="2" id="KW-0802">TPR repeat</keyword>
<dbReference type="Pfam" id="PF13469">
    <property type="entry name" value="Sulfotransfer_3"/>
    <property type="match status" value="1"/>
</dbReference>
<feature type="repeat" description="TPR" evidence="2">
    <location>
        <begin position="105"/>
        <end position="138"/>
    </location>
</feature>
<dbReference type="Gene3D" id="3.40.50.300">
    <property type="entry name" value="P-loop containing nucleotide triphosphate hydrolases"/>
    <property type="match status" value="1"/>
</dbReference>
<dbReference type="PROSITE" id="PS50005">
    <property type="entry name" value="TPR"/>
    <property type="match status" value="2"/>
</dbReference>
<dbReference type="RefSeq" id="WP_163088003.1">
    <property type="nucleotide sequence ID" value="NZ_JAAAWN010000030.1"/>
</dbReference>
<evidence type="ECO:0000313" key="3">
    <source>
        <dbReference type="EMBL" id="NDV92870.1"/>
    </source>
</evidence>
<dbReference type="Gene3D" id="1.25.40.10">
    <property type="entry name" value="Tetratricopeptide repeat domain"/>
    <property type="match status" value="2"/>
</dbReference>
<dbReference type="EMBL" id="JAAAWN010000030">
    <property type="protein sequence ID" value="NDV92870.1"/>
    <property type="molecule type" value="Genomic_DNA"/>
</dbReference>
<dbReference type="Pfam" id="PF14559">
    <property type="entry name" value="TPR_19"/>
    <property type="match status" value="1"/>
</dbReference>
<keyword evidence="4" id="KW-1185">Reference proteome</keyword>
<dbReference type="Proteomes" id="UP000470213">
    <property type="component" value="Unassembled WGS sequence"/>
</dbReference>
<dbReference type="SMART" id="SM00028">
    <property type="entry name" value="TPR"/>
    <property type="match status" value="3"/>
</dbReference>
<proteinExistence type="predicted"/>
<name>A0A7X5LNY5_9ALTE</name>
<dbReference type="PANTHER" id="PTHR12788">
    <property type="entry name" value="PROTEIN-TYROSINE SULFOTRANSFERASE 2"/>
    <property type="match status" value="1"/>
</dbReference>
<organism evidence="3 4">
    <name type="scientific">Alteromonas profundi</name>
    <dbReference type="NCBI Taxonomy" id="2696062"/>
    <lineage>
        <taxon>Bacteria</taxon>
        <taxon>Pseudomonadati</taxon>
        <taxon>Pseudomonadota</taxon>
        <taxon>Gammaproteobacteria</taxon>
        <taxon>Alteromonadales</taxon>
        <taxon>Alteromonadaceae</taxon>
        <taxon>Alteromonas/Salinimonas group</taxon>
        <taxon>Alteromonas</taxon>
    </lineage>
</organism>
<feature type="repeat" description="TPR" evidence="2">
    <location>
        <begin position="38"/>
        <end position="71"/>
    </location>
</feature>
<evidence type="ECO:0000256" key="1">
    <source>
        <dbReference type="ARBA" id="ARBA00022679"/>
    </source>
</evidence>